<comment type="similarity">
    <text evidence="2">Belongs to the IPP isomerase type 1 family.</text>
</comment>
<dbReference type="GO" id="GO:0009240">
    <property type="term" value="P:isopentenyl diphosphate biosynthetic process"/>
    <property type="evidence" value="ECO:0007669"/>
    <property type="project" value="TreeGrafter"/>
</dbReference>
<dbReference type="Pfam" id="PF00293">
    <property type="entry name" value="NUDIX"/>
    <property type="match status" value="1"/>
</dbReference>
<evidence type="ECO:0000313" key="13">
    <source>
        <dbReference type="Proteomes" id="UP000177082"/>
    </source>
</evidence>
<dbReference type="Gene3D" id="3.90.79.10">
    <property type="entry name" value="Nucleoside Triphosphate Pyrophosphohydrolase"/>
    <property type="match status" value="1"/>
</dbReference>
<evidence type="ECO:0000259" key="11">
    <source>
        <dbReference type="PROSITE" id="PS51462"/>
    </source>
</evidence>
<dbReference type="GO" id="GO:0005737">
    <property type="term" value="C:cytoplasm"/>
    <property type="evidence" value="ECO:0007669"/>
    <property type="project" value="TreeGrafter"/>
</dbReference>
<comment type="pathway">
    <text evidence="1">Isoprenoid biosynthesis; dimethylallyl diphosphate biosynthesis; dimethylallyl diphosphate from isopentenyl diphosphate: step 1/1.</text>
</comment>
<evidence type="ECO:0000256" key="8">
    <source>
        <dbReference type="ARBA" id="ARBA00023229"/>
    </source>
</evidence>
<dbReference type="HAMAP" id="MF_00202">
    <property type="entry name" value="Idi"/>
    <property type="match status" value="1"/>
</dbReference>
<reference evidence="12 13" key="1">
    <citation type="journal article" date="2016" name="Nat. Commun.">
        <title>Thousands of microbial genomes shed light on interconnected biogeochemical processes in an aquifer system.</title>
        <authorList>
            <person name="Anantharaman K."/>
            <person name="Brown C.T."/>
            <person name="Hug L.A."/>
            <person name="Sharon I."/>
            <person name="Castelle C.J."/>
            <person name="Probst A.J."/>
            <person name="Thomas B.C."/>
            <person name="Singh A."/>
            <person name="Wilkins M.J."/>
            <person name="Karaoz U."/>
            <person name="Brodie E.L."/>
            <person name="Williams K.H."/>
            <person name="Hubbard S.S."/>
            <person name="Banfield J.F."/>
        </authorList>
    </citation>
    <scope>NUCLEOTIDE SEQUENCE [LARGE SCALE GENOMIC DNA]</scope>
</reference>
<organism evidence="12 13">
    <name type="scientific">Candidatus Woesebacteria bacterium RIFCSPLOWO2_01_FULL_39_21</name>
    <dbReference type="NCBI Taxonomy" id="1802519"/>
    <lineage>
        <taxon>Bacteria</taxon>
        <taxon>Candidatus Woeseibacteriota</taxon>
    </lineage>
</organism>
<dbReference type="CDD" id="cd02885">
    <property type="entry name" value="NUDIX_IPP_Isomerase"/>
    <property type="match status" value="1"/>
</dbReference>
<feature type="domain" description="Nudix hydrolase" evidence="11">
    <location>
        <begin position="28"/>
        <end position="160"/>
    </location>
</feature>
<dbReference type="PIRSF" id="PIRSF018427">
    <property type="entry name" value="Isopntndiph_ism"/>
    <property type="match status" value="1"/>
</dbReference>
<evidence type="ECO:0000256" key="9">
    <source>
        <dbReference type="ARBA" id="ARBA00023235"/>
    </source>
</evidence>
<comment type="caution">
    <text evidence="12">The sequence shown here is derived from an EMBL/GenBank/DDBJ whole genome shotgun (WGS) entry which is preliminary data.</text>
</comment>
<name>A0A1F8BEE9_9BACT</name>
<keyword evidence="7" id="KW-0464">Manganese</keyword>
<dbReference type="Proteomes" id="UP000177082">
    <property type="component" value="Unassembled WGS sequence"/>
</dbReference>
<dbReference type="PANTHER" id="PTHR10885">
    <property type="entry name" value="ISOPENTENYL-DIPHOSPHATE DELTA-ISOMERASE"/>
    <property type="match status" value="1"/>
</dbReference>
<evidence type="ECO:0000256" key="5">
    <source>
        <dbReference type="ARBA" id="ARBA00022723"/>
    </source>
</evidence>
<evidence type="ECO:0000256" key="10">
    <source>
        <dbReference type="NCBIfam" id="TIGR02150"/>
    </source>
</evidence>
<evidence type="ECO:0000256" key="3">
    <source>
        <dbReference type="ARBA" id="ARBA00012057"/>
    </source>
</evidence>
<keyword evidence="4" id="KW-0963">Cytoplasm</keyword>
<gene>
    <name evidence="12" type="ORF">A2961_02345</name>
</gene>
<evidence type="ECO:0000256" key="2">
    <source>
        <dbReference type="ARBA" id="ARBA00007579"/>
    </source>
</evidence>
<keyword evidence="6" id="KW-0460">Magnesium</keyword>
<dbReference type="STRING" id="1802519.A2961_02345"/>
<dbReference type="PANTHER" id="PTHR10885:SF0">
    <property type="entry name" value="ISOPENTENYL-DIPHOSPHATE DELTA-ISOMERASE"/>
    <property type="match status" value="1"/>
</dbReference>
<dbReference type="EC" id="5.3.3.2" evidence="3 10"/>
<evidence type="ECO:0000256" key="7">
    <source>
        <dbReference type="ARBA" id="ARBA00023211"/>
    </source>
</evidence>
<keyword evidence="5" id="KW-0479">Metal-binding</keyword>
<accession>A0A1F8BEE9</accession>
<evidence type="ECO:0000313" key="12">
    <source>
        <dbReference type="EMBL" id="OGM62330.1"/>
    </source>
</evidence>
<dbReference type="SUPFAM" id="SSF55811">
    <property type="entry name" value="Nudix"/>
    <property type="match status" value="1"/>
</dbReference>
<dbReference type="NCBIfam" id="TIGR02150">
    <property type="entry name" value="IPP_isom_1"/>
    <property type="match status" value="1"/>
</dbReference>
<keyword evidence="8" id="KW-0414">Isoprene biosynthesis</keyword>
<dbReference type="InterPro" id="IPR015797">
    <property type="entry name" value="NUDIX_hydrolase-like_dom_sf"/>
</dbReference>
<evidence type="ECO:0000256" key="6">
    <source>
        <dbReference type="ARBA" id="ARBA00022842"/>
    </source>
</evidence>
<proteinExistence type="inferred from homology"/>
<dbReference type="PROSITE" id="PS51462">
    <property type="entry name" value="NUDIX"/>
    <property type="match status" value="1"/>
</dbReference>
<dbReference type="EMBL" id="MGHF01000028">
    <property type="protein sequence ID" value="OGM62330.1"/>
    <property type="molecule type" value="Genomic_DNA"/>
</dbReference>
<dbReference type="GO" id="GO:0050992">
    <property type="term" value="P:dimethylallyl diphosphate biosynthetic process"/>
    <property type="evidence" value="ECO:0007669"/>
    <property type="project" value="UniProtKB-UniPathway"/>
</dbReference>
<keyword evidence="9 12" id="KW-0413">Isomerase</keyword>
<dbReference type="AlphaFoldDB" id="A0A1F8BEE9"/>
<evidence type="ECO:0000256" key="4">
    <source>
        <dbReference type="ARBA" id="ARBA00022490"/>
    </source>
</evidence>
<dbReference type="InterPro" id="IPR056375">
    <property type="entry name" value="Idi_bact"/>
</dbReference>
<sequence>MTDVILVDNKDKILGFKEKFAAHKNPVPLHRAISVVIYDNKGRMLLQKRSENKPTWPLFWSNACCTHPLKGETYKKAAKRRLKEEMGILSDLKEVFRFIYKAKFDKVWGEHEYDTVFIGRYTGKVSPSPEEAADYKWIPINELMKDVKENRDIYTPWFKIILGKLKN</sequence>
<protein>
    <recommendedName>
        <fullName evidence="3 10">Isopentenyl-diphosphate delta-isomerase</fullName>
        <ecNumber evidence="3 10">5.3.3.2</ecNumber>
    </recommendedName>
</protein>
<dbReference type="InterPro" id="IPR011876">
    <property type="entry name" value="IsopentenylPP_isomerase_typ1"/>
</dbReference>
<dbReference type="GO" id="GO:0004452">
    <property type="term" value="F:isopentenyl-diphosphate delta-isomerase activity"/>
    <property type="evidence" value="ECO:0007669"/>
    <property type="project" value="UniProtKB-UniRule"/>
</dbReference>
<evidence type="ECO:0000256" key="1">
    <source>
        <dbReference type="ARBA" id="ARBA00004826"/>
    </source>
</evidence>
<dbReference type="GO" id="GO:0046872">
    <property type="term" value="F:metal ion binding"/>
    <property type="evidence" value="ECO:0007669"/>
    <property type="project" value="UniProtKB-KW"/>
</dbReference>
<dbReference type="InterPro" id="IPR000086">
    <property type="entry name" value="NUDIX_hydrolase_dom"/>
</dbReference>
<dbReference type="NCBIfam" id="NF002995">
    <property type="entry name" value="PRK03759.1"/>
    <property type="match status" value="1"/>
</dbReference>
<dbReference type="UniPathway" id="UPA00059">
    <property type="reaction ID" value="UER00104"/>
</dbReference>